<evidence type="ECO:0000256" key="2">
    <source>
        <dbReference type="SAM" id="Phobius"/>
    </source>
</evidence>
<dbReference type="OrthoDB" id="9815905at2"/>
<feature type="domain" description="SPOR" evidence="3">
    <location>
        <begin position="165"/>
        <end position="245"/>
    </location>
</feature>
<dbReference type="SUPFAM" id="SSF110997">
    <property type="entry name" value="Sporulation related repeat"/>
    <property type="match status" value="1"/>
</dbReference>
<keyword evidence="2" id="KW-1133">Transmembrane helix</keyword>
<feature type="transmembrane region" description="Helical" evidence="2">
    <location>
        <begin position="12"/>
        <end position="32"/>
    </location>
</feature>
<feature type="compositionally biased region" description="Basic and acidic residues" evidence="1">
    <location>
        <begin position="148"/>
        <end position="163"/>
    </location>
</feature>
<dbReference type="Proteomes" id="UP000287502">
    <property type="component" value="Chromosome"/>
</dbReference>
<protein>
    <submittedName>
        <fullName evidence="4">SPOR domain-containing protein</fullName>
    </submittedName>
</protein>
<evidence type="ECO:0000259" key="3">
    <source>
        <dbReference type="PROSITE" id="PS51724"/>
    </source>
</evidence>
<feature type="compositionally biased region" description="Basic and acidic residues" evidence="1">
    <location>
        <begin position="76"/>
        <end position="92"/>
    </location>
</feature>
<organism evidence="4 5">
    <name type="scientific">Geovibrio thiophilus</name>
    <dbReference type="NCBI Taxonomy" id="139438"/>
    <lineage>
        <taxon>Bacteria</taxon>
        <taxon>Pseudomonadati</taxon>
        <taxon>Deferribacterota</taxon>
        <taxon>Deferribacteres</taxon>
        <taxon>Deferribacterales</taxon>
        <taxon>Geovibrionaceae</taxon>
        <taxon>Geovibrio</taxon>
    </lineage>
</organism>
<evidence type="ECO:0000313" key="4">
    <source>
        <dbReference type="EMBL" id="QAR32916.1"/>
    </source>
</evidence>
<feature type="compositionally biased region" description="Basic and acidic residues" evidence="1">
    <location>
        <begin position="111"/>
        <end position="141"/>
    </location>
</feature>
<dbReference type="PROSITE" id="PS51724">
    <property type="entry name" value="SPOR"/>
    <property type="match status" value="1"/>
</dbReference>
<dbReference type="RefSeq" id="WP_128466202.1">
    <property type="nucleotide sequence ID" value="NZ_CP035108.1"/>
</dbReference>
<keyword evidence="5" id="KW-1185">Reference proteome</keyword>
<accession>A0A3R5X2G8</accession>
<dbReference type="AlphaFoldDB" id="A0A3R5X2G8"/>
<gene>
    <name evidence="4" type="ORF">EP073_05700</name>
</gene>
<dbReference type="KEGG" id="gtl:EP073_05700"/>
<dbReference type="Pfam" id="PF05036">
    <property type="entry name" value="SPOR"/>
    <property type="match status" value="1"/>
</dbReference>
<reference evidence="4 5" key="1">
    <citation type="submission" date="2019-01" db="EMBL/GenBank/DDBJ databases">
        <title>Geovibrio thiophilus DSM 11263, complete genome.</title>
        <authorList>
            <person name="Spring S."/>
            <person name="Bunk B."/>
            <person name="Sproer C."/>
        </authorList>
    </citation>
    <scope>NUCLEOTIDE SEQUENCE [LARGE SCALE GENOMIC DNA]</scope>
    <source>
        <strain evidence="4 5">DSM 11263</strain>
    </source>
</reference>
<dbReference type="EMBL" id="CP035108">
    <property type="protein sequence ID" value="QAR32916.1"/>
    <property type="molecule type" value="Genomic_DNA"/>
</dbReference>
<evidence type="ECO:0000256" key="1">
    <source>
        <dbReference type="SAM" id="MobiDB-lite"/>
    </source>
</evidence>
<proteinExistence type="predicted"/>
<dbReference type="Gene3D" id="3.30.70.1070">
    <property type="entry name" value="Sporulation related repeat"/>
    <property type="match status" value="1"/>
</dbReference>
<sequence>MSDNRDNFGRKIQSVFLFFLLFGMAAYFFVYVTEKVSEPSKITIAQKPAEKPDEMTDPSTGGEIVYKLIDNGSVDVSERAAGEKPAGEEKKISAPLPFEEPEEKPAPPPVGKREPEKPKPAPVAEKKPAPAPKPVERKPEPPKPAVKPAEKKPEPKPVVKETPKPAVKGAYVLQLAAYKEEATAKAELNKLKKSFPDIYYVKIDLGAKGVWYRLRCSPSATYGEAQKKRDAVKAKYRLEPIIVKSDL</sequence>
<keyword evidence="2" id="KW-0812">Transmembrane</keyword>
<dbReference type="InterPro" id="IPR036680">
    <property type="entry name" value="SPOR-like_sf"/>
</dbReference>
<keyword evidence="2" id="KW-0472">Membrane</keyword>
<name>A0A3R5X2G8_9BACT</name>
<feature type="region of interest" description="Disordered" evidence="1">
    <location>
        <begin position="46"/>
        <end position="164"/>
    </location>
</feature>
<dbReference type="InterPro" id="IPR007730">
    <property type="entry name" value="SPOR-like_dom"/>
</dbReference>
<dbReference type="GO" id="GO:0042834">
    <property type="term" value="F:peptidoglycan binding"/>
    <property type="evidence" value="ECO:0007669"/>
    <property type="project" value="InterPro"/>
</dbReference>
<evidence type="ECO:0000313" key="5">
    <source>
        <dbReference type="Proteomes" id="UP000287502"/>
    </source>
</evidence>